<dbReference type="EMBL" id="BJXR01000036">
    <property type="protein sequence ID" value="GEN10015.1"/>
    <property type="molecule type" value="Genomic_DNA"/>
</dbReference>
<protein>
    <recommendedName>
        <fullName evidence="10">Cyclic nucleotide-binding domain-containing protein</fullName>
    </recommendedName>
</protein>
<dbReference type="AlphaFoldDB" id="A0A511T774"/>
<dbReference type="PANTHER" id="PTHR45638">
    <property type="entry name" value="CYCLIC NUCLEOTIDE-GATED CATION CHANNEL SUBUNIT A"/>
    <property type="match status" value="1"/>
</dbReference>
<dbReference type="InterPro" id="IPR050866">
    <property type="entry name" value="CNG_cation_channel"/>
</dbReference>
<evidence type="ECO:0000256" key="1">
    <source>
        <dbReference type="ARBA" id="ARBA00004141"/>
    </source>
</evidence>
<evidence type="ECO:0000256" key="8">
    <source>
        <dbReference type="ARBA" id="ARBA00023303"/>
    </source>
</evidence>
<dbReference type="InterPro" id="IPR018488">
    <property type="entry name" value="cNMP-bd_CS"/>
</dbReference>
<evidence type="ECO:0000256" key="4">
    <source>
        <dbReference type="ARBA" id="ARBA00022989"/>
    </source>
</evidence>
<dbReference type="PANTHER" id="PTHR45638:SF11">
    <property type="entry name" value="CYCLIC NUCLEOTIDE-GATED CATION CHANNEL SUBUNIT A"/>
    <property type="match status" value="1"/>
</dbReference>
<keyword evidence="2" id="KW-0813">Transport</keyword>
<evidence type="ECO:0000256" key="2">
    <source>
        <dbReference type="ARBA" id="ARBA00022448"/>
    </source>
</evidence>
<dbReference type="Proteomes" id="UP000321514">
    <property type="component" value="Unassembled WGS sequence"/>
</dbReference>
<dbReference type="GO" id="GO:0016020">
    <property type="term" value="C:membrane"/>
    <property type="evidence" value="ECO:0007669"/>
    <property type="project" value="UniProtKB-SubCell"/>
</dbReference>
<name>A0A511T774_MYXFU</name>
<dbReference type="PROSITE" id="PS00889">
    <property type="entry name" value="CNMP_BINDING_2"/>
    <property type="match status" value="1"/>
</dbReference>
<evidence type="ECO:0000256" key="3">
    <source>
        <dbReference type="ARBA" id="ARBA00022692"/>
    </source>
</evidence>
<sequence length="301" mass="33472">MHPFREDLRVMPADVALLKEVPLFAALDDEERELLAAQLEEVRLSAGEKVFSRGDPGGAIYIVSAGEVQISVEDTTGQVIVFETARRGDFFGELSLLDGDPRSADARAIQDTHALKVDRADLQLLFQRHPSSAMDVLTAIGRRLREADKMLHSRPTLSPNETVEERLTTIQRLADGLSAFSGTFTFMLLHAAWFAVWISINLDFIPGFHAFDPFPFGLLTMVVSLEAIFLSCFVLISQSRQAAKDRIRSDVEYEANIRAGLEVTHLHTKLDHLYAQTMARLDAVERGRSTPAPVPPRTFNG</sequence>
<dbReference type="GO" id="GO:0005221">
    <property type="term" value="F:intracellularly cyclic nucleotide-activated monoatomic cation channel activity"/>
    <property type="evidence" value="ECO:0007669"/>
    <property type="project" value="InterPro"/>
</dbReference>
<dbReference type="Pfam" id="PF06210">
    <property type="entry name" value="DUF1003"/>
    <property type="match status" value="1"/>
</dbReference>
<keyword evidence="8" id="KW-0407">Ion channel</keyword>
<dbReference type="CDD" id="cd00038">
    <property type="entry name" value="CAP_ED"/>
    <property type="match status" value="1"/>
</dbReference>
<dbReference type="InterPro" id="IPR010406">
    <property type="entry name" value="DUF1003"/>
</dbReference>
<evidence type="ECO:0000313" key="11">
    <source>
        <dbReference type="EMBL" id="GEN10015.1"/>
    </source>
</evidence>
<feature type="domain" description="Cyclic nucleotide-binding" evidence="10">
    <location>
        <begin position="23"/>
        <end position="126"/>
    </location>
</feature>
<organism evidence="11 12">
    <name type="scientific">Myxococcus fulvus</name>
    <dbReference type="NCBI Taxonomy" id="33"/>
    <lineage>
        <taxon>Bacteria</taxon>
        <taxon>Pseudomonadati</taxon>
        <taxon>Myxococcota</taxon>
        <taxon>Myxococcia</taxon>
        <taxon>Myxococcales</taxon>
        <taxon>Cystobacterineae</taxon>
        <taxon>Myxococcaceae</taxon>
        <taxon>Myxococcus</taxon>
    </lineage>
</organism>
<dbReference type="SMART" id="SM00100">
    <property type="entry name" value="cNMP"/>
    <property type="match status" value="1"/>
</dbReference>
<dbReference type="Gene3D" id="2.60.120.10">
    <property type="entry name" value="Jelly Rolls"/>
    <property type="match status" value="1"/>
</dbReference>
<dbReference type="Pfam" id="PF00027">
    <property type="entry name" value="cNMP_binding"/>
    <property type="match status" value="1"/>
</dbReference>
<evidence type="ECO:0000256" key="5">
    <source>
        <dbReference type="ARBA" id="ARBA00023065"/>
    </source>
</evidence>
<dbReference type="PROSITE" id="PS50042">
    <property type="entry name" value="CNMP_BINDING_3"/>
    <property type="match status" value="1"/>
</dbReference>
<evidence type="ECO:0000313" key="12">
    <source>
        <dbReference type="Proteomes" id="UP000321514"/>
    </source>
</evidence>
<keyword evidence="6 9" id="KW-0472">Membrane</keyword>
<evidence type="ECO:0000256" key="9">
    <source>
        <dbReference type="SAM" id="Phobius"/>
    </source>
</evidence>
<accession>A0A511T774</accession>
<feature type="transmembrane region" description="Helical" evidence="9">
    <location>
        <begin position="176"/>
        <end position="196"/>
    </location>
</feature>
<comment type="subcellular location">
    <subcellularLocation>
        <location evidence="1">Membrane</location>
        <topology evidence="1">Multi-pass membrane protein</topology>
    </subcellularLocation>
</comment>
<dbReference type="STRING" id="1334629.MFUL124B02_19800"/>
<comment type="caution">
    <text evidence="11">The sequence shown here is derived from an EMBL/GenBank/DDBJ whole genome shotgun (WGS) entry which is preliminary data.</text>
</comment>
<dbReference type="GO" id="GO:0044877">
    <property type="term" value="F:protein-containing complex binding"/>
    <property type="evidence" value="ECO:0007669"/>
    <property type="project" value="TreeGrafter"/>
</dbReference>
<feature type="transmembrane region" description="Helical" evidence="9">
    <location>
        <begin position="216"/>
        <end position="236"/>
    </location>
</feature>
<dbReference type="PRINTS" id="PR00103">
    <property type="entry name" value="CAMPKINASE"/>
</dbReference>
<evidence type="ECO:0000256" key="6">
    <source>
        <dbReference type="ARBA" id="ARBA00023136"/>
    </source>
</evidence>
<evidence type="ECO:0000256" key="7">
    <source>
        <dbReference type="ARBA" id="ARBA00023286"/>
    </source>
</evidence>
<gene>
    <name evidence="11" type="ORF">MFU01_50520</name>
</gene>
<keyword evidence="4 9" id="KW-1133">Transmembrane helix</keyword>
<dbReference type="InterPro" id="IPR014710">
    <property type="entry name" value="RmlC-like_jellyroll"/>
</dbReference>
<proteinExistence type="predicted"/>
<dbReference type="InterPro" id="IPR000595">
    <property type="entry name" value="cNMP-bd_dom"/>
</dbReference>
<dbReference type="SUPFAM" id="SSF51206">
    <property type="entry name" value="cAMP-binding domain-like"/>
    <property type="match status" value="1"/>
</dbReference>
<dbReference type="InterPro" id="IPR018490">
    <property type="entry name" value="cNMP-bd_dom_sf"/>
</dbReference>
<reference evidence="11 12" key="1">
    <citation type="submission" date="2019-07" db="EMBL/GenBank/DDBJ databases">
        <title>Whole genome shotgun sequence of Myxococcus fulvus NBRC 100333.</title>
        <authorList>
            <person name="Hosoyama A."/>
            <person name="Uohara A."/>
            <person name="Ohji S."/>
            <person name="Ichikawa N."/>
        </authorList>
    </citation>
    <scope>NUCLEOTIDE SEQUENCE [LARGE SCALE GENOMIC DNA]</scope>
    <source>
        <strain evidence="11 12">NBRC 100333</strain>
    </source>
</reference>
<keyword evidence="3 9" id="KW-0812">Transmembrane</keyword>
<keyword evidence="5" id="KW-0406">Ion transport</keyword>
<keyword evidence="7" id="KW-1071">Ligand-gated ion channel</keyword>
<evidence type="ECO:0000259" key="10">
    <source>
        <dbReference type="PROSITE" id="PS50042"/>
    </source>
</evidence>